<evidence type="ECO:0000256" key="1">
    <source>
        <dbReference type="SAM" id="Coils"/>
    </source>
</evidence>
<dbReference type="EMBL" id="FNPH01000001">
    <property type="protein sequence ID" value="SDY14619.1"/>
    <property type="molecule type" value="Genomic_DNA"/>
</dbReference>
<feature type="domain" description="EAL" evidence="3">
    <location>
        <begin position="517"/>
        <end position="771"/>
    </location>
</feature>
<keyword evidence="2" id="KW-0812">Transmembrane</keyword>
<feature type="domain" description="GGDEF" evidence="4">
    <location>
        <begin position="377"/>
        <end position="508"/>
    </location>
</feature>
<evidence type="ECO:0000313" key="6">
    <source>
        <dbReference type="Proteomes" id="UP000242415"/>
    </source>
</evidence>
<dbReference type="InterPro" id="IPR052155">
    <property type="entry name" value="Biofilm_reg_signaling"/>
</dbReference>
<feature type="transmembrane region" description="Helical" evidence="2">
    <location>
        <begin position="300"/>
        <end position="322"/>
    </location>
</feature>
<feature type="coiled-coil region" evidence="1">
    <location>
        <begin position="324"/>
        <end position="351"/>
    </location>
</feature>
<dbReference type="STRING" id="405436.SAMN05444365_101829"/>
<dbReference type="PANTHER" id="PTHR44757:SF2">
    <property type="entry name" value="BIOFILM ARCHITECTURE MAINTENANCE PROTEIN MBAA"/>
    <property type="match status" value="1"/>
</dbReference>
<feature type="transmembrane region" description="Helical" evidence="2">
    <location>
        <begin position="145"/>
        <end position="163"/>
    </location>
</feature>
<dbReference type="CDD" id="cd01948">
    <property type="entry name" value="EAL"/>
    <property type="match status" value="1"/>
</dbReference>
<feature type="transmembrane region" description="Helical" evidence="2">
    <location>
        <begin position="175"/>
        <end position="198"/>
    </location>
</feature>
<dbReference type="PROSITE" id="PS50883">
    <property type="entry name" value="EAL"/>
    <property type="match status" value="1"/>
</dbReference>
<keyword evidence="1" id="KW-0175">Coiled coil</keyword>
<dbReference type="SMART" id="SM00052">
    <property type="entry name" value="EAL"/>
    <property type="match status" value="1"/>
</dbReference>
<reference evidence="6" key="1">
    <citation type="submission" date="2016-10" db="EMBL/GenBank/DDBJ databases">
        <authorList>
            <person name="Varghese N."/>
            <person name="Submissions S."/>
        </authorList>
    </citation>
    <scope>NUCLEOTIDE SEQUENCE [LARGE SCALE GENOMIC DNA]</scope>
    <source>
        <strain evidence="6">DSM 45245</strain>
    </source>
</reference>
<evidence type="ECO:0000259" key="4">
    <source>
        <dbReference type="PROSITE" id="PS50887"/>
    </source>
</evidence>
<feature type="transmembrane region" description="Helical" evidence="2">
    <location>
        <begin position="115"/>
        <end position="133"/>
    </location>
</feature>
<organism evidence="5 6">
    <name type="scientific">Micromonospora pattaloongensis</name>
    <dbReference type="NCBI Taxonomy" id="405436"/>
    <lineage>
        <taxon>Bacteria</taxon>
        <taxon>Bacillati</taxon>
        <taxon>Actinomycetota</taxon>
        <taxon>Actinomycetes</taxon>
        <taxon>Micromonosporales</taxon>
        <taxon>Micromonosporaceae</taxon>
        <taxon>Micromonospora</taxon>
    </lineage>
</organism>
<proteinExistence type="predicted"/>
<evidence type="ECO:0000259" key="3">
    <source>
        <dbReference type="PROSITE" id="PS50883"/>
    </source>
</evidence>
<dbReference type="Gene3D" id="3.30.70.270">
    <property type="match status" value="1"/>
</dbReference>
<feature type="transmembrane region" description="Helical" evidence="2">
    <location>
        <begin position="77"/>
        <end position="95"/>
    </location>
</feature>
<gene>
    <name evidence="5" type="ORF">SAMN05444365_101829</name>
</gene>
<dbReference type="RefSeq" id="WP_245736328.1">
    <property type="nucleotide sequence ID" value="NZ_FNPH01000001.1"/>
</dbReference>
<name>A0A1H3HIY1_9ACTN</name>
<feature type="transmembrane region" description="Helical" evidence="2">
    <location>
        <begin position="275"/>
        <end position="294"/>
    </location>
</feature>
<dbReference type="Gene3D" id="3.20.20.450">
    <property type="entry name" value="EAL domain"/>
    <property type="match status" value="1"/>
</dbReference>
<dbReference type="Proteomes" id="UP000242415">
    <property type="component" value="Unassembled WGS sequence"/>
</dbReference>
<dbReference type="PROSITE" id="PS50887">
    <property type="entry name" value="GGDEF"/>
    <property type="match status" value="1"/>
</dbReference>
<dbReference type="InterPro" id="IPR001633">
    <property type="entry name" value="EAL_dom"/>
</dbReference>
<keyword evidence="6" id="KW-1185">Reference proteome</keyword>
<feature type="transmembrane region" description="Helical" evidence="2">
    <location>
        <begin position="20"/>
        <end position="40"/>
    </location>
</feature>
<dbReference type="SUPFAM" id="SSF55073">
    <property type="entry name" value="Nucleotide cyclase"/>
    <property type="match status" value="1"/>
</dbReference>
<dbReference type="SUPFAM" id="SSF141868">
    <property type="entry name" value="EAL domain-like"/>
    <property type="match status" value="1"/>
</dbReference>
<accession>A0A1H3HIY1</accession>
<dbReference type="InterPro" id="IPR043128">
    <property type="entry name" value="Rev_trsase/Diguanyl_cyclase"/>
</dbReference>
<dbReference type="PANTHER" id="PTHR44757">
    <property type="entry name" value="DIGUANYLATE CYCLASE DGCP"/>
    <property type="match status" value="1"/>
</dbReference>
<dbReference type="InterPro" id="IPR029787">
    <property type="entry name" value="Nucleotide_cyclase"/>
</dbReference>
<dbReference type="InterPro" id="IPR000160">
    <property type="entry name" value="GGDEF_dom"/>
</dbReference>
<feature type="transmembrane region" description="Helical" evidence="2">
    <location>
        <begin position="46"/>
        <end position="65"/>
    </location>
</feature>
<protein>
    <submittedName>
        <fullName evidence="5">Diguanylate cyclase (GGDEF) domain-containing protein</fullName>
    </submittedName>
</protein>
<dbReference type="AlphaFoldDB" id="A0A1H3HIY1"/>
<keyword evidence="2" id="KW-1133">Transmembrane helix</keyword>
<dbReference type="CDD" id="cd01949">
    <property type="entry name" value="GGDEF"/>
    <property type="match status" value="1"/>
</dbReference>
<evidence type="ECO:0000256" key="2">
    <source>
        <dbReference type="SAM" id="Phobius"/>
    </source>
</evidence>
<dbReference type="Pfam" id="PF00563">
    <property type="entry name" value="EAL"/>
    <property type="match status" value="1"/>
</dbReference>
<dbReference type="SMART" id="SM00267">
    <property type="entry name" value="GGDEF"/>
    <property type="match status" value="1"/>
</dbReference>
<evidence type="ECO:0000313" key="5">
    <source>
        <dbReference type="EMBL" id="SDY14619.1"/>
    </source>
</evidence>
<dbReference type="Pfam" id="PF00990">
    <property type="entry name" value="GGDEF"/>
    <property type="match status" value="1"/>
</dbReference>
<keyword evidence="2" id="KW-0472">Membrane</keyword>
<sequence>MAGRGEGTVRPFRLTPDLSLVAVLTVGVFAWLAGALLGWWRAPLVAWIAVQVIALVTVWPAWRTARMPQLAEPARRFWRSLAFGVTLLAVGSVSGAFDALAGPDAPSQRVSPRTIVFYIGTVLSVFWALLRLPGARRSRSNRLQYILDTGAVMVTAAIFAWHFSFREYEQWRLAFGTVLALGVVIVLSCVAMLAFVKITAVGTELLDRTALRILGLATAASAATGALAPALSGLPYVHGTQLSVPTACLLLALAADRQRRAAGVAVPPSPPRRGWSVLPYAAVAATNALLLIEWTGSPPLYLVGGAVALTAIVVIRQIVAFAENSRLLARVDHSLRELREARDQLAQQATRDDLTQLANRRLLQQHLDDALARFAPETVHLALIDLDDFKTVNDRLGHHVGDDLLVAVAQRLTGVTGPPTLVGRLGGDEFALVIAPASSWQADAAVQLVAEALHRPVHAGGHELLVQASVGLTDAVDTREPRELLRRADVAMYAAKERGKHRLARYEPSLDHDAHEYARLGAQLRRAIDEGELYLVYQPIVELPAGRTVAAEALVRWQDPERGFVPPDVFIPVAERNGLIVPLGEWILREACRQATQWQPRDGHAVHRISVNVSARQLREPAFPATVAAILAETGLDAGRLVVEITETAVFDGGVALDSVRALHGLGVTVALDDFGTGHSSLGLLRTCPVDVLKVDKSFVDEVTTQSDQAVIATALIQIAGGLRLQAVAEGVETADQATRLHQLGYRYAQGYHFARPMPAADLTRLLQADTPDSVPA</sequence>
<feature type="transmembrane region" description="Helical" evidence="2">
    <location>
        <begin position="210"/>
        <end position="230"/>
    </location>
</feature>
<dbReference type="NCBIfam" id="TIGR00254">
    <property type="entry name" value="GGDEF"/>
    <property type="match status" value="1"/>
</dbReference>
<dbReference type="InterPro" id="IPR035919">
    <property type="entry name" value="EAL_sf"/>
</dbReference>